<feature type="transmembrane region" description="Helical" evidence="7">
    <location>
        <begin position="72"/>
        <end position="92"/>
    </location>
</feature>
<dbReference type="PANTHER" id="PTHR33452">
    <property type="entry name" value="OXIDOREDUCTASE CATD-RELATED"/>
    <property type="match status" value="1"/>
</dbReference>
<comment type="caution">
    <text evidence="8">The sequence shown here is derived from an EMBL/GenBank/DDBJ whole genome shotgun (WGS) entry which is preliminary data.</text>
</comment>
<dbReference type="AlphaFoldDB" id="A0A2H0R4N1"/>
<keyword evidence="5 7" id="KW-1133">Transmembrane helix</keyword>
<dbReference type="GO" id="GO:0005886">
    <property type="term" value="C:plasma membrane"/>
    <property type="evidence" value="ECO:0007669"/>
    <property type="project" value="UniProtKB-SubCell"/>
</dbReference>
<accession>A0A2H0R4N1</accession>
<dbReference type="PANTHER" id="PTHR33452:SF1">
    <property type="entry name" value="INNER MEMBRANE PROTEIN YPHA-RELATED"/>
    <property type="match status" value="1"/>
</dbReference>
<evidence type="ECO:0000256" key="6">
    <source>
        <dbReference type="ARBA" id="ARBA00023136"/>
    </source>
</evidence>
<evidence type="ECO:0000313" key="8">
    <source>
        <dbReference type="EMBL" id="PIR41482.1"/>
    </source>
</evidence>
<gene>
    <name evidence="8" type="ORF">COV31_01265</name>
</gene>
<dbReference type="InterPro" id="IPR032808">
    <property type="entry name" value="DoxX"/>
</dbReference>
<feature type="transmembrane region" description="Helical" evidence="7">
    <location>
        <begin position="43"/>
        <end position="66"/>
    </location>
</feature>
<feature type="transmembrane region" description="Helical" evidence="7">
    <location>
        <begin position="104"/>
        <end position="122"/>
    </location>
</feature>
<organism evidence="8 9">
    <name type="scientific">Candidatus Yanofskybacteria bacterium CG10_big_fil_rev_8_21_14_0_10_46_23</name>
    <dbReference type="NCBI Taxonomy" id="1975098"/>
    <lineage>
        <taxon>Bacteria</taxon>
        <taxon>Candidatus Yanofskyibacteriota</taxon>
    </lineage>
</organism>
<evidence type="ECO:0000256" key="7">
    <source>
        <dbReference type="SAM" id="Phobius"/>
    </source>
</evidence>
<evidence type="ECO:0000256" key="3">
    <source>
        <dbReference type="ARBA" id="ARBA00022475"/>
    </source>
</evidence>
<comment type="subcellular location">
    <subcellularLocation>
        <location evidence="1">Cell membrane</location>
        <topology evidence="1">Multi-pass membrane protein</topology>
    </subcellularLocation>
</comment>
<proteinExistence type="inferred from homology"/>
<evidence type="ECO:0000313" key="9">
    <source>
        <dbReference type="Proteomes" id="UP000230232"/>
    </source>
</evidence>
<dbReference type="Proteomes" id="UP000230232">
    <property type="component" value="Unassembled WGS sequence"/>
</dbReference>
<evidence type="ECO:0000256" key="2">
    <source>
        <dbReference type="ARBA" id="ARBA00006679"/>
    </source>
</evidence>
<dbReference type="Pfam" id="PF07681">
    <property type="entry name" value="DoxX"/>
    <property type="match status" value="1"/>
</dbReference>
<evidence type="ECO:0000256" key="5">
    <source>
        <dbReference type="ARBA" id="ARBA00022989"/>
    </source>
</evidence>
<dbReference type="InterPro" id="IPR051907">
    <property type="entry name" value="DoxX-like_oxidoreductase"/>
</dbReference>
<keyword evidence="6 7" id="KW-0472">Membrane</keyword>
<comment type="similarity">
    <text evidence="2">Belongs to the DoxX family.</text>
</comment>
<keyword evidence="4 7" id="KW-0812">Transmembrane</keyword>
<name>A0A2H0R4N1_9BACT</name>
<evidence type="ECO:0000256" key="1">
    <source>
        <dbReference type="ARBA" id="ARBA00004651"/>
    </source>
</evidence>
<keyword evidence="3" id="KW-1003">Cell membrane</keyword>
<protein>
    <recommendedName>
        <fullName evidence="10">DoxX family protein</fullName>
    </recommendedName>
</protein>
<evidence type="ECO:0000256" key="4">
    <source>
        <dbReference type="ARBA" id="ARBA00022692"/>
    </source>
</evidence>
<evidence type="ECO:0008006" key="10">
    <source>
        <dbReference type="Google" id="ProtNLM"/>
    </source>
</evidence>
<feature type="transmembrane region" description="Helical" evidence="7">
    <location>
        <begin position="13"/>
        <end position="31"/>
    </location>
</feature>
<reference evidence="8 9" key="1">
    <citation type="submission" date="2017-09" db="EMBL/GenBank/DDBJ databases">
        <title>Depth-based differentiation of microbial function through sediment-hosted aquifers and enrichment of novel symbionts in the deep terrestrial subsurface.</title>
        <authorList>
            <person name="Probst A.J."/>
            <person name="Ladd B."/>
            <person name="Jarett J.K."/>
            <person name="Geller-Mcgrath D.E."/>
            <person name="Sieber C.M."/>
            <person name="Emerson J.B."/>
            <person name="Anantharaman K."/>
            <person name="Thomas B.C."/>
            <person name="Malmstrom R."/>
            <person name="Stieglmeier M."/>
            <person name="Klingl A."/>
            <person name="Woyke T."/>
            <person name="Ryan C.M."/>
            <person name="Banfield J.F."/>
        </authorList>
    </citation>
    <scope>NUCLEOTIDE SEQUENCE [LARGE SCALE GENOMIC DNA]</scope>
    <source>
        <strain evidence="8">CG10_big_fil_rev_8_21_14_0_10_46_23</strain>
    </source>
</reference>
<dbReference type="EMBL" id="PCXO01000005">
    <property type="protein sequence ID" value="PIR41482.1"/>
    <property type="molecule type" value="Genomic_DNA"/>
</dbReference>
<sequence>MEIFNISAQFSRYAFPLIQLGVGIIFIYHGLPKIIKLGQTSKMMQMPLTAVLILGLVETLGGIGLIFGSTFFIRFSALLLAIVMIGAIFFKIRKFKTPFSSGQTTGWEFDFILLIANIAILIK</sequence>